<dbReference type="InterPro" id="IPR046652">
    <property type="entry name" value="DUF6764"/>
</dbReference>
<feature type="transmembrane region" description="Helical" evidence="1">
    <location>
        <begin position="42"/>
        <end position="66"/>
    </location>
</feature>
<proteinExistence type="predicted"/>
<name>A0A318RJB1_WILLI</name>
<keyword evidence="1" id="KW-0472">Membrane</keyword>
<evidence type="ECO:0000313" key="2">
    <source>
        <dbReference type="EMBL" id="PYE15136.1"/>
    </source>
</evidence>
<protein>
    <submittedName>
        <fullName evidence="2">Uncharacterized protein</fullName>
    </submittedName>
</protein>
<dbReference type="Proteomes" id="UP000247591">
    <property type="component" value="Unassembled WGS sequence"/>
</dbReference>
<accession>A0A318RJB1</accession>
<evidence type="ECO:0000313" key="3">
    <source>
        <dbReference type="Proteomes" id="UP000247591"/>
    </source>
</evidence>
<keyword evidence="3" id="KW-1185">Reference proteome</keyword>
<organism evidence="2 3">
    <name type="scientific">Williamsia limnetica</name>
    <dbReference type="NCBI Taxonomy" id="882452"/>
    <lineage>
        <taxon>Bacteria</taxon>
        <taxon>Bacillati</taxon>
        <taxon>Actinomycetota</taxon>
        <taxon>Actinomycetes</taxon>
        <taxon>Mycobacteriales</taxon>
        <taxon>Nocardiaceae</taxon>
        <taxon>Williamsia</taxon>
    </lineage>
</organism>
<dbReference type="EMBL" id="QJSP01000011">
    <property type="protein sequence ID" value="PYE15136.1"/>
    <property type="molecule type" value="Genomic_DNA"/>
</dbReference>
<keyword evidence="1" id="KW-1133">Transmembrane helix</keyword>
<dbReference type="Pfam" id="PF20550">
    <property type="entry name" value="DUF6764"/>
    <property type="match status" value="1"/>
</dbReference>
<reference evidence="2 3" key="1">
    <citation type="submission" date="2018-06" db="EMBL/GenBank/DDBJ databases">
        <title>Genomic Encyclopedia of Type Strains, Phase IV (KMG-IV): sequencing the most valuable type-strain genomes for metagenomic binning, comparative biology and taxonomic classification.</title>
        <authorList>
            <person name="Goeker M."/>
        </authorList>
    </citation>
    <scope>NUCLEOTIDE SEQUENCE [LARGE SCALE GENOMIC DNA]</scope>
    <source>
        <strain evidence="2 3">DSM 45521</strain>
    </source>
</reference>
<evidence type="ECO:0000256" key="1">
    <source>
        <dbReference type="SAM" id="Phobius"/>
    </source>
</evidence>
<gene>
    <name evidence="2" type="ORF">DFR67_111212</name>
</gene>
<comment type="caution">
    <text evidence="2">The sequence shown here is derived from an EMBL/GenBank/DDBJ whole genome shotgun (WGS) entry which is preliminary data.</text>
</comment>
<sequence>MLEESSAGIGPVRRARGTLHISISMGPSLFISKVFRRRQRTAVRVAVVGLVGTGALALAGLAGGGIASADPLTCTAANGHNVIRTDGHGGCGAKAGPGSTARAEDHSRKGTAVASANTGGNATAINLQPGTAALSGAVSGGTGYSVTTGPGGLAITQARQGGTSLAVAGWGGTAYSGQYGAQCTGSFAAAVDTNTGQACIGSGGIWLSTPRPQ</sequence>
<keyword evidence="1" id="KW-0812">Transmembrane</keyword>
<dbReference type="AlphaFoldDB" id="A0A318RJB1"/>